<feature type="transmembrane region" description="Helical" evidence="2">
    <location>
        <begin position="226"/>
        <end position="242"/>
    </location>
</feature>
<dbReference type="RefSeq" id="WP_069810585.1">
    <property type="nucleotide sequence ID" value="NZ_CP017305.1"/>
</dbReference>
<dbReference type="InterPro" id="IPR002656">
    <property type="entry name" value="Acyl_transf_3_dom"/>
</dbReference>
<evidence type="ECO:0000313" key="5">
    <source>
        <dbReference type="Proteomes" id="UP000095185"/>
    </source>
</evidence>
<feature type="transmembrane region" description="Helical" evidence="2">
    <location>
        <begin position="72"/>
        <end position="91"/>
    </location>
</feature>
<dbReference type="OrthoDB" id="290051at2"/>
<protein>
    <recommendedName>
        <fullName evidence="3">Acyltransferase 3 domain-containing protein</fullName>
    </recommendedName>
</protein>
<feature type="transmembrane region" description="Helical" evidence="2">
    <location>
        <begin position="278"/>
        <end position="297"/>
    </location>
</feature>
<keyword evidence="2" id="KW-0812">Transmembrane</keyword>
<keyword evidence="5" id="KW-1185">Reference proteome</keyword>
<keyword evidence="2" id="KW-0472">Membrane</keyword>
<feature type="transmembrane region" description="Helical" evidence="2">
    <location>
        <begin position="162"/>
        <end position="179"/>
    </location>
</feature>
<dbReference type="PANTHER" id="PTHR23028">
    <property type="entry name" value="ACETYLTRANSFERASE"/>
    <property type="match status" value="1"/>
</dbReference>
<accession>A0A1D8D2G0</accession>
<feature type="transmembrane region" description="Helical" evidence="2">
    <location>
        <begin position="248"/>
        <end position="266"/>
    </location>
</feature>
<sequence>MTYRPALDGLRAVAVVSVMLFHLDKELLPGGITGVDIFFVISGYLITSIVIMDFDQEKFSFARFYQRRISRIFPLFFLVSITILAATAILYHPYDFASVGTSVAAAAVSLANMLFVMLPDDFDELPFAHYWSLSIEEQYYLIFPLILFLADRYRASRKSLSIFLSIAALLSFIACIVLTEVDSGWAFFLLPTRAWELLAGCILAVLPFSSKGDDGSSVSNDKIDGLLASAGLVMIIASQFLIHDDVGFPGWVVAFPVLGAVLVIGRPRESRNGITERLLSHPVAVLIGKASYSLYLWHWPVYAIVDYALYTMHDSSLIVLKIALTVTLSFASYNWFEKPVRSLLNRPEKRRLSYLVFSAGTVVMLVAGYSARKAEVAFNDHKGASRLVLAGGSNGLRYGLVKDEIVGERSVNRHVPGVSDHDPLPDAKSFKE</sequence>
<reference evidence="4" key="1">
    <citation type="submission" date="2016-09" db="EMBL/GenBank/DDBJ databases">
        <title>Genome sequence of Chlorobaculum limnaeum.</title>
        <authorList>
            <person name="Liu Z."/>
            <person name="Tank M."/>
            <person name="Bryant D.A."/>
        </authorList>
    </citation>
    <scope>NUCLEOTIDE SEQUENCE [LARGE SCALE GENOMIC DNA]</scope>
    <source>
        <strain evidence="4">DSM 1677</strain>
    </source>
</reference>
<feature type="region of interest" description="Disordered" evidence="1">
    <location>
        <begin position="412"/>
        <end position="432"/>
    </location>
</feature>
<evidence type="ECO:0000259" key="3">
    <source>
        <dbReference type="Pfam" id="PF01757"/>
    </source>
</evidence>
<keyword evidence="2" id="KW-1133">Transmembrane helix</keyword>
<name>A0A1D8D2G0_CHLLM</name>
<dbReference type="EMBL" id="CP017305">
    <property type="protein sequence ID" value="AOS84393.1"/>
    <property type="molecule type" value="Genomic_DNA"/>
</dbReference>
<dbReference type="GO" id="GO:0009103">
    <property type="term" value="P:lipopolysaccharide biosynthetic process"/>
    <property type="evidence" value="ECO:0007669"/>
    <property type="project" value="TreeGrafter"/>
</dbReference>
<feature type="transmembrane region" description="Helical" evidence="2">
    <location>
        <begin position="317"/>
        <end position="336"/>
    </location>
</feature>
<evidence type="ECO:0000256" key="2">
    <source>
        <dbReference type="SAM" id="Phobius"/>
    </source>
</evidence>
<proteinExistence type="predicted"/>
<dbReference type="GO" id="GO:0016020">
    <property type="term" value="C:membrane"/>
    <property type="evidence" value="ECO:0007669"/>
    <property type="project" value="TreeGrafter"/>
</dbReference>
<feature type="transmembrane region" description="Helical" evidence="2">
    <location>
        <begin position="352"/>
        <end position="371"/>
    </location>
</feature>
<dbReference type="Pfam" id="PF01757">
    <property type="entry name" value="Acyl_transf_3"/>
    <property type="match status" value="1"/>
</dbReference>
<dbReference type="InterPro" id="IPR050879">
    <property type="entry name" value="Acyltransferase_3"/>
</dbReference>
<gene>
    <name evidence="4" type="ORF">BIU88_09785</name>
</gene>
<dbReference type="AlphaFoldDB" id="A0A1D8D2G0"/>
<feature type="transmembrane region" description="Helical" evidence="2">
    <location>
        <begin position="98"/>
        <end position="118"/>
    </location>
</feature>
<feature type="compositionally biased region" description="Basic and acidic residues" evidence="1">
    <location>
        <begin position="419"/>
        <end position="432"/>
    </location>
</feature>
<organism evidence="4 5">
    <name type="scientific">Chlorobaculum limnaeum</name>
    <dbReference type="NCBI Taxonomy" id="274537"/>
    <lineage>
        <taxon>Bacteria</taxon>
        <taxon>Pseudomonadati</taxon>
        <taxon>Chlorobiota</taxon>
        <taxon>Chlorobiia</taxon>
        <taxon>Chlorobiales</taxon>
        <taxon>Chlorobiaceae</taxon>
        <taxon>Chlorobaculum</taxon>
    </lineage>
</organism>
<feature type="transmembrane region" description="Helical" evidence="2">
    <location>
        <begin position="35"/>
        <end position="52"/>
    </location>
</feature>
<dbReference type="STRING" id="274537.BIU88_09785"/>
<dbReference type="GO" id="GO:0016747">
    <property type="term" value="F:acyltransferase activity, transferring groups other than amino-acyl groups"/>
    <property type="evidence" value="ECO:0007669"/>
    <property type="project" value="InterPro"/>
</dbReference>
<feature type="domain" description="Acyltransferase 3" evidence="3">
    <location>
        <begin position="5"/>
        <end position="332"/>
    </location>
</feature>
<feature type="transmembrane region" description="Helical" evidence="2">
    <location>
        <begin position="185"/>
        <end position="206"/>
    </location>
</feature>
<evidence type="ECO:0000256" key="1">
    <source>
        <dbReference type="SAM" id="MobiDB-lite"/>
    </source>
</evidence>
<dbReference type="Proteomes" id="UP000095185">
    <property type="component" value="Chromosome"/>
</dbReference>
<evidence type="ECO:0000313" key="4">
    <source>
        <dbReference type="EMBL" id="AOS84393.1"/>
    </source>
</evidence>
<dbReference type="KEGG" id="clz:BIU88_09785"/>
<dbReference type="PANTHER" id="PTHR23028:SF53">
    <property type="entry name" value="ACYL_TRANSF_3 DOMAIN-CONTAINING PROTEIN"/>
    <property type="match status" value="1"/>
</dbReference>